<evidence type="ECO:0000313" key="2">
    <source>
        <dbReference type="Proteomes" id="UP001499959"/>
    </source>
</evidence>
<gene>
    <name evidence="1" type="ORF">GCM10023307_15640</name>
</gene>
<name>A0ABP9B710_9GAMM</name>
<protein>
    <recommendedName>
        <fullName evidence="3">DUF3168 domain-containing protein</fullName>
    </recommendedName>
</protein>
<sequence length="170" mass="18330">MASQSLQRSEAFGRRVLRLLESLRGPGDLVPDRLQAILGTPVATDPSDPGTYGIGEAVDPRWILNLVTVPDPRGGAPTRIVFSCDDQTGRYDDLSDVCALDLEAWSAALIAAGYTARPNLGPRDAFYGVLFERGDVSIEAIVRAVRPDQPQRLCVSMLVIDTEARHAAVA</sequence>
<dbReference type="RefSeq" id="WP_345302749.1">
    <property type="nucleotide sequence ID" value="NZ_BAABJE010000005.1"/>
</dbReference>
<reference evidence="2" key="1">
    <citation type="journal article" date="2019" name="Int. J. Syst. Evol. Microbiol.">
        <title>The Global Catalogue of Microorganisms (GCM) 10K type strain sequencing project: providing services to taxonomists for standard genome sequencing and annotation.</title>
        <authorList>
            <consortium name="The Broad Institute Genomics Platform"/>
            <consortium name="The Broad Institute Genome Sequencing Center for Infectious Disease"/>
            <person name="Wu L."/>
            <person name="Ma J."/>
        </authorList>
    </citation>
    <scope>NUCLEOTIDE SEQUENCE [LARGE SCALE GENOMIC DNA]</scope>
    <source>
        <strain evidence="2">JCM 18204</strain>
    </source>
</reference>
<keyword evidence="2" id="KW-1185">Reference proteome</keyword>
<evidence type="ECO:0008006" key="3">
    <source>
        <dbReference type="Google" id="ProtNLM"/>
    </source>
</evidence>
<evidence type="ECO:0000313" key="1">
    <source>
        <dbReference type="EMBL" id="GAA4791147.1"/>
    </source>
</evidence>
<dbReference type="EMBL" id="BAABJE010000005">
    <property type="protein sequence ID" value="GAA4791147.1"/>
    <property type="molecule type" value="Genomic_DNA"/>
</dbReference>
<accession>A0ABP9B710</accession>
<organism evidence="1 2">
    <name type="scientific">Lysobacter hankyongensis</name>
    <dbReference type="NCBI Taxonomy" id="1176535"/>
    <lineage>
        <taxon>Bacteria</taxon>
        <taxon>Pseudomonadati</taxon>
        <taxon>Pseudomonadota</taxon>
        <taxon>Gammaproteobacteria</taxon>
        <taxon>Lysobacterales</taxon>
        <taxon>Lysobacteraceae</taxon>
        <taxon>Lysobacter</taxon>
    </lineage>
</organism>
<proteinExistence type="predicted"/>
<comment type="caution">
    <text evidence="1">The sequence shown here is derived from an EMBL/GenBank/DDBJ whole genome shotgun (WGS) entry which is preliminary data.</text>
</comment>
<dbReference type="Proteomes" id="UP001499959">
    <property type="component" value="Unassembled WGS sequence"/>
</dbReference>